<proteinExistence type="predicted"/>
<dbReference type="InterPro" id="IPR057746">
    <property type="entry name" value="CpnT-like_N"/>
</dbReference>
<dbReference type="EMBL" id="CP026304">
    <property type="protein sequence ID" value="AVZ70941.1"/>
    <property type="molecule type" value="Genomic_DNA"/>
</dbReference>
<evidence type="ECO:0000313" key="4">
    <source>
        <dbReference type="Proteomes" id="UP000244201"/>
    </source>
</evidence>
<dbReference type="KEGG" id="slk:SLUN_00320"/>
<dbReference type="Pfam" id="PF25547">
    <property type="entry name" value="WXG100_2"/>
    <property type="match status" value="1"/>
</dbReference>
<dbReference type="InterPro" id="IPR032722">
    <property type="entry name" value="Deaminase_XOO_2897"/>
</dbReference>
<evidence type="ECO:0000259" key="2">
    <source>
        <dbReference type="Pfam" id="PF25547"/>
    </source>
</evidence>
<feature type="region of interest" description="Disordered" evidence="1">
    <location>
        <begin position="576"/>
        <end position="600"/>
    </location>
</feature>
<dbReference type="Pfam" id="PF14440">
    <property type="entry name" value="XOO_2897-deam"/>
    <property type="match status" value="1"/>
</dbReference>
<dbReference type="AlphaFoldDB" id="A0A2R4SVP9"/>
<evidence type="ECO:0000256" key="1">
    <source>
        <dbReference type="SAM" id="MobiDB-lite"/>
    </source>
</evidence>
<evidence type="ECO:0000313" key="3">
    <source>
        <dbReference type="EMBL" id="AVZ70941.1"/>
    </source>
</evidence>
<name>A0A2R4SVP9_9ACTN</name>
<organism evidence="3 4">
    <name type="scientific">Streptomyces lunaelactis</name>
    <dbReference type="NCBI Taxonomy" id="1535768"/>
    <lineage>
        <taxon>Bacteria</taxon>
        <taxon>Bacillati</taxon>
        <taxon>Actinomycetota</taxon>
        <taxon>Actinomycetes</taxon>
        <taxon>Kitasatosporales</taxon>
        <taxon>Streptomycetaceae</taxon>
        <taxon>Streptomyces</taxon>
    </lineage>
</organism>
<sequence>MPPGMRVPGGACLSSRLAACRALSRPDCDTTDGRAVSAMPLHRSPLYLHLIQRPPGAGLLRRSRKVDHCCDLGLVLRGVWLVGIQVPEDLRDVMEMVGVDWPDIDEDELKATAGEYREFAEELRDTIRDANRACSNVVAGRSKGLAVDAFKQRWGKVSGQDMKYLADAMDLLADAMDTGARYVTTCKVAVIADLSAAAASIAGGIIGAIFTGGLTALLGAAAALALKLAIREAIDLLVEQLIDLAVEKVEGEIMSKLEGLFDVEAISGGRDRNGALLPEGSDAMGQELWIEFAEFADAIDQLGEEHGRFKDKKKKFGDKRDKRSLVTKKDDRFAKFGTAIDKAEDKVESTAVKMHKEIEKNVDGLDKTKRTNDENDKHTKKEIDKCHPDADGDTRMYLLSKDGTVQELTPDGKLKPVGKNDNSGIHDLLEADGKAWRPTSRGESGRYRVSLDDTKNTVKSDKIDPYENELGKATQLARYARNDYNPDVNYAAGRYIDPTTGKEITLIGASDRGMHSERVIGYPLLNNGKAAGLDEVFTERAPCQLRNSRCDAWLAKYFAAENPDLKVRNAVDYDQLGGKKDEGNAQQAKYIEGLKKSHGR</sequence>
<accession>A0A2R4SVP9</accession>
<gene>
    <name evidence="3" type="ORF">SLUN_00320</name>
</gene>
<feature type="region of interest" description="Disordered" evidence="1">
    <location>
        <begin position="407"/>
        <end position="426"/>
    </location>
</feature>
<protein>
    <recommendedName>
        <fullName evidence="2">Outer membrane channel protein CpnT-like N-terminal domain-containing protein</fullName>
    </recommendedName>
</protein>
<feature type="domain" description="Outer membrane channel protein CpnT-like N-terminal" evidence="2">
    <location>
        <begin position="93"/>
        <end position="214"/>
    </location>
</feature>
<keyword evidence="4" id="KW-1185">Reference proteome</keyword>
<reference evidence="3 4" key="1">
    <citation type="submission" date="2018-01" db="EMBL/GenBank/DDBJ databases">
        <title>Complete genome sequence of Streptomyces lunaelactis MM109T, a Ferroverdin A producer isolated from cave moonmilk deposits.</title>
        <authorList>
            <person name="Naome A."/>
            <person name="Martinet L."/>
            <person name="Maciejewska M."/>
            <person name="Anderssen S."/>
            <person name="Adam D."/>
            <person name="Tenconi E."/>
            <person name="Deflandre B."/>
            <person name="Arguelles-Arias A."/>
            <person name="Calusinska M."/>
            <person name="Copieters W."/>
            <person name="Karim L."/>
            <person name="Hanikenne M."/>
            <person name="Baurain D."/>
            <person name="van Wezel G."/>
            <person name="Smargiasso N."/>
            <person name="de Pauw E."/>
            <person name="Delfosse P."/>
            <person name="Rigali S."/>
        </authorList>
    </citation>
    <scope>NUCLEOTIDE SEQUENCE [LARGE SCALE GENOMIC DNA]</scope>
    <source>
        <strain evidence="3 4">MM109</strain>
    </source>
</reference>
<dbReference type="Proteomes" id="UP000244201">
    <property type="component" value="Chromosome"/>
</dbReference>